<evidence type="ECO:0000313" key="1">
    <source>
        <dbReference type="EMBL" id="PZA11236.1"/>
    </source>
</evidence>
<dbReference type="Gene3D" id="3.40.50.150">
    <property type="entry name" value="Vaccinia Virus protein VP39"/>
    <property type="match status" value="1"/>
</dbReference>
<dbReference type="REBASE" id="292563">
    <property type="entry name" value="M.RpaXCPORF18220P"/>
</dbReference>
<name>A0A323UJX3_RHOPL</name>
<organism evidence="1 2">
    <name type="scientific">Rhodopseudomonas palustris</name>
    <dbReference type="NCBI Taxonomy" id="1076"/>
    <lineage>
        <taxon>Bacteria</taxon>
        <taxon>Pseudomonadati</taxon>
        <taxon>Pseudomonadota</taxon>
        <taxon>Alphaproteobacteria</taxon>
        <taxon>Hyphomicrobiales</taxon>
        <taxon>Nitrobacteraceae</taxon>
        <taxon>Rhodopseudomonas</taxon>
    </lineage>
</organism>
<gene>
    <name evidence="1" type="ORF">DNX69_18220</name>
</gene>
<comment type="caution">
    <text evidence="1">The sequence shown here is derived from an EMBL/GenBank/DDBJ whole genome shotgun (WGS) entry which is preliminary data.</text>
</comment>
<evidence type="ECO:0000313" key="2">
    <source>
        <dbReference type="Proteomes" id="UP000248134"/>
    </source>
</evidence>
<dbReference type="SUPFAM" id="SSF53335">
    <property type="entry name" value="S-adenosyl-L-methionine-dependent methyltransferases"/>
    <property type="match status" value="1"/>
</dbReference>
<reference evidence="1 2" key="1">
    <citation type="submission" date="2018-06" db="EMBL/GenBank/DDBJ databases">
        <title>Draft Whole-Genome Sequence of the purple photosynthetic bacterium Rhodospeudomonas palustris XCP.</title>
        <authorList>
            <person name="Rayyan A."/>
            <person name="Meyer T.E."/>
            <person name="Kyndt J.A."/>
        </authorList>
    </citation>
    <scope>NUCLEOTIDE SEQUENCE [LARGE SCALE GENOMIC DNA]</scope>
    <source>
        <strain evidence="1 2">XCP</strain>
    </source>
</reference>
<protein>
    <submittedName>
        <fullName evidence="1">Uncharacterized protein</fullName>
    </submittedName>
</protein>
<sequence length="134" mass="14931">MEDDTIGREHFNRAAILKEEPIGIVDADELIARISAKNSTRATIVRTYLNEMKSVVAQLKRILRPGGHVVLVIGDNCVCGEVFPSSSFLREIFEASGFLTRLELTDAIHTRGLMTKRAATASMISKEHIFVFQK</sequence>
<dbReference type="EMBL" id="QKQS01000023">
    <property type="protein sequence ID" value="PZA11236.1"/>
    <property type="molecule type" value="Genomic_DNA"/>
</dbReference>
<dbReference type="AlphaFoldDB" id="A0A323UJX3"/>
<proteinExistence type="predicted"/>
<dbReference type="Proteomes" id="UP000248134">
    <property type="component" value="Unassembled WGS sequence"/>
</dbReference>
<accession>A0A323UJX3</accession>
<dbReference type="InterPro" id="IPR029063">
    <property type="entry name" value="SAM-dependent_MTases_sf"/>
</dbReference>